<dbReference type="AlphaFoldDB" id="I3EEZ6"/>
<dbReference type="VEuPathDB" id="MicrosporidiaDB:NEQG_01865"/>
<evidence type="ECO:0000256" key="1">
    <source>
        <dbReference type="SAM" id="Phobius"/>
    </source>
</evidence>
<keyword evidence="1" id="KW-0812">Transmembrane</keyword>
<evidence type="ECO:0000313" key="3">
    <source>
        <dbReference type="Proteomes" id="UP000002872"/>
    </source>
</evidence>
<dbReference type="Proteomes" id="UP000002872">
    <property type="component" value="Unassembled WGS sequence"/>
</dbReference>
<feature type="transmembrane region" description="Helical" evidence="1">
    <location>
        <begin position="116"/>
        <end position="137"/>
    </location>
</feature>
<feature type="transmembrane region" description="Helical" evidence="1">
    <location>
        <begin position="68"/>
        <end position="88"/>
    </location>
</feature>
<reference evidence="2" key="1">
    <citation type="submission" date="2011-01" db="EMBL/GenBank/DDBJ databases">
        <title>The Genome Sequence of Nematocida parisii strain ERTm3.</title>
        <authorList>
            <consortium name="The Broad Institute Genome Sequencing Platform"/>
            <consortium name="The Broad Institute Genome Sequencing Center for Infectious Disease"/>
            <person name="Cuomo C."/>
            <person name="Troemel E."/>
            <person name="Young S.K."/>
            <person name="Zeng Q."/>
            <person name="Gargeya S."/>
            <person name="Fitzgerald M."/>
            <person name="Haas B."/>
            <person name="Abouelleil A."/>
            <person name="Alvarado L."/>
            <person name="Arachchi H.M."/>
            <person name="Berlin A."/>
            <person name="Chapman S.B."/>
            <person name="Gearin G."/>
            <person name="Goldberg J."/>
            <person name="Griggs A."/>
            <person name="Gujja S."/>
            <person name="Hansen M."/>
            <person name="Heiman D."/>
            <person name="Howarth C."/>
            <person name="Larimer J."/>
            <person name="Lui A."/>
            <person name="MacDonald P.J.P."/>
            <person name="McCowen C."/>
            <person name="Montmayeur A."/>
            <person name="Murphy C."/>
            <person name="Neiman D."/>
            <person name="Pearson M."/>
            <person name="Priest M."/>
            <person name="Roberts A."/>
            <person name="Saif S."/>
            <person name="Shea T."/>
            <person name="Sisk P."/>
            <person name="Stolte C."/>
            <person name="Sykes S."/>
            <person name="Wortman J."/>
            <person name="Nusbaum C."/>
            <person name="Birren B."/>
        </authorList>
    </citation>
    <scope>NUCLEOTIDE SEQUENCE</scope>
    <source>
        <strain evidence="2">ERTm3</strain>
    </source>
</reference>
<dbReference type="OrthoDB" id="10431422at2759"/>
<keyword evidence="1" id="KW-0472">Membrane</keyword>
<sequence>MYDGITPAKRNLNGLSHIKHSIMRMARMIVNITNDKDAYPSILNFSTTEPTAEKNKEEDKISELSNNISNLFVSVVFYVLTSMCTLLITKSISCVGADAMKFITNLLNNTAFENEIVLSAISIFVTAFIVQIIFMLFNLNAWKDSICLIYKNSRKKILGVILFIISVFTGMSINTVVWISLIVITVVFLGKGILKL</sequence>
<name>I3EEZ6_NEMP3</name>
<organism evidence="2 3">
    <name type="scientific">Nematocida parisii (strain ERTm3)</name>
    <name type="common">Nematode killer fungus</name>
    <dbReference type="NCBI Taxonomy" id="935791"/>
    <lineage>
        <taxon>Eukaryota</taxon>
        <taxon>Fungi</taxon>
        <taxon>Fungi incertae sedis</taxon>
        <taxon>Microsporidia</taxon>
        <taxon>Nematocida</taxon>
    </lineage>
</organism>
<dbReference type="InParanoid" id="I3EEZ6"/>
<evidence type="ECO:0000313" key="2">
    <source>
        <dbReference type="EMBL" id="EIJ87793.1"/>
    </source>
</evidence>
<dbReference type="EMBL" id="GL870880">
    <property type="protein sequence ID" value="EIJ87793.1"/>
    <property type="molecule type" value="Genomic_DNA"/>
</dbReference>
<keyword evidence="1" id="KW-1133">Transmembrane helix</keyword>
<protein>
    <submittedName>
        <fullName evidence="2">Uncharacterized protein</fullName>
    </submittedName>
</protein>
<feature type="transmembrane region" description="Helical" evidence="1">
    <location>
        <begin position="157"/>
        <end position="190"/>
    </location>
</feature>
<proteinExistence type="predicted"/>
<keyword evidence="3" id="KW-1185">Reference proteome</keyword>
<gene>
    <name evidence="2" type="ORF">NEQG_01865</name>
</gene>
<dbReference type="HOGENOM" id="CLU_1390584_0_0_1"/>
<accession>I3EEZ6</accession>